<dbReference type="InterPro" id="IPR038765">
    <property type="entry name" value="Papain-like_cys_pep_sf"/>
</dbReference>
<proteinExistence type="inferred from homology"/>
<evidence type="ECO:0000256" key="4">
    <source>
        <dbReference type="ARBA" id="ARBA00022807"/>
    </source>
</evidence>
<dbReference type="PROSITE" id="PS51935">
    <property type="entry name" value="NLPC_P60"/>
    <property type="match status" value="1"/>
</dbReference>
<gene>
    <name evidence="6" type="ORF">NP589_08700</name>
</gene>
<dbReference type="InterPro" id="IPR000064">
    <property type="entry name" value="NLP_P60_dom"/>
</dbReference>
<evidence type="ECO:0000256" key="2">
    <source>
        <dbReference type="ARBA" id="ARBA00022670"/>
    </source>
</evidence>
<keyword evidence="3" id="KW-0378">Hydrolase</keyword>
<dbReference type="Pfam" id="PF00877">
    <property type="entry name" value="NLPC_P60"/>
    <property type="match status" value="1"/>
</dbReference>
<keyword evidence="4" id="KW-0788">Thiol protease</keyword>
<feature type="domain" description="NlpC/P60" evidence="5">
    <location>
        <begin position="51"/>
        <end position="175"/>
    </location>
</feature>
<reference evidence="6 7" key="1">
    <citation type="submission" date="2022-07" db="EMBL/GenBank/DDBJ databases">
        <title>Methylomonas rivi sp. nov., Methylomonas rosea sp. nov., Methylomonas aureus sp. nov. and Methylomonas subterranea sp. nov., four novel methanotrophs isolated from a freshwater creek and the deep terrestrial subsurface.</title>
        <authorList>
            <person name="Abin C."/>
            <person name="Sankaranarayanan K."/>
            <person name="Garner C."/>
            <person name="Sindelar R."/>
            <person name="Kotary K."/>
            <person name="Garner R."/>
            <person name="Barclay S."/>
            <person name="Lawson P."/>
            <person name="Krumholz L."/>
        </authorList>
    </citation>
    <scope>NUCLEOTIDE SEQUENCE [LARGE SCALE GENOMIC DNA]</scope>
    <source>
        <strain evidence="6 7">WSC-7</strain>
    </source>
</reference>
<evidence type="ECO:0000313" key="7">
    <source>
        <dbReference type="Proteomes" id="UP001524570"/>
    </source>
</evidence>
<comment type="similarity">
    <text evidence="1">Belongs to the peptidase C40 family.</text>
</comment>
<dbReference type="InterPro" id="IPR051202">
    <property type="entry name" value="Peptidase_C40"/>
</dbReference>
<sequence length="193" mass="21363">MNLLPITPMSMCLSHRRALLLLGQILAAILLSQLTGCATKEKAPLTVLPASEGGNRIAANDALQLQGAPYVYGGESPSQGFDCSGLVYYVYNRQGVRLPRDTQSLARQLPAVQPEQRQPGDLLFFTTDRPFSHVGIYIGGEQFVHAPSSRTGQVMVSDLRQPYWRERFIGVRRPVARYSLSLNDSDKPSCWLN</sequence>
<evidence type="ECO:0000259" key="5">
    <source>
        <dbReference type="PROSITE" id="PS51935"/>
    </source>
</evidence>
<organism evidence="6 7">
    <name type="scientific">Methylomonas rosea</name>
    <dbReference type="NCBI Taxonomy" id="2952227"/>
    <lineage>
        <taxon>Bacteria</taxon>
        <taxon>Pseudomonadati</taxon>
        <taxon>Pseudomonadota</taxon>
        <taxon>Gammaproteobacteria</taxon>
        <taxon>Methylococcales</taxon>
        <taxon>Methylococcaceae</taxon>
        <taxon>Methylomonas</taxon>
    </lineage>
</organism>
<dbReference type="RefSeq" id="WP_256606629.1">
    <property type="nucleotide sequence ID" value="NZ_JANIBL010000021.1"/>
</dbReference>
<protein>
    <submittedName>
        <fullName evidence="6">C40 family peptidase</fullName>
    </submittedName>
</protein>
<evidence type="ECO:0000313" key="6">
    <source>
        <dbReference type="EMBL" id="MCQ8117503.1"/>
    </source>
</evidence>
<dbReference type="SUPFAM" id="SSF54001">
    <property type="entry name" value="Cysteine proteinases"/>
    <property type="match status" value="1"/>
</dbReference>
<accession>A0ABT1TSE9</accession>
<keyword evidence="2" id="KW-0645">Protease</keyword>
<dbReference type="Gene3D" id="3.90.1720.10">
    <property type="entry name" value="endopeptidase domain like (from Nostoc punctiforme)"/>
    <property type="match status" value="1"/>
</dbReference>
<dbReference type="Proteomes" id="UP001524570">
    <property type="component" value="Unassembled WGS sequence"/>
</dbReference>
<keyword evidence="7" id="KW-1185">Reference proteome</keyword>
<name>A0ABT1TSE9_9GAMM</name>
<dbReference type="PANTHER" id="PTHR47053:SF1">
    <property type="entry name" value="MUREIN DD-ENDOPEPTIDASE MEPH-RELATED"/>
    <property type="match status" value="1"/>
</dbReference>
<evidence type="ECO:0000256" key="1">
    <source>
        <dbReference type="ARBA" id="ARBA00007074"/>
    </source>
</evidence>
<dbReference type="PANTHER" id="PTHR47053">
    <property type="entry name" value="MUREIN DD-ENDOPEPTIDASE MEPH-RELATED"/>
    <property type="match status" value="1"/>
</dbReference>
<comment type="caution">
    <text evidence="6">The sequence shown here is derived from an EMBL/GenBank/DDBJ whole genome shotgun (WGS) entry which is preliminary data.</text>
</comment>
<dbReference type="EMBL" id="JANIBL010000021">
    <property type="protein sequence ID" value="MCQ8117503.1"/>
    <property type="molecule type" value="Genomic_DNA"/>
</dbReference>
<evidence type="ECO:0000256" key="3">
    <source>
        <dbReference type="ARBA" id="ARBA00022801"/>
    </source>
</evidence>